<dbReference type="AlphaFoldDB" id="A0AA38F4H7"/>
<dbReference type="Proteomes" id="UP000824469">
    <property type="component" value="Unassembled WGS sequence"/>
</dbReference>
<keyword evidence="4" id="KW-1185">Reference proteome</keyword>
<dbReference type="Pfam" id="PF03732">
    <property type="entry name" value="Retrotrans_gag"/>
    <property type="match status" value="1"/>
</dbReference>
<reference evidence="3 4" key="1">
    <citation type="journal article" date="2021" name="Nat. Plants">
        <title>The Taxus genome provides insights into paclitaxel biosynthesis.</title>
        <authorList>
            <person name="Xiong X."/>
            <person name="Gou J."/>
            <person name="Liao Q."/>
            <person name="Li Y."/>
            <person name="Zhou Q."/>
            <person name="Bi G."/>
            <person name="Li C."/>
            <person name="Du R."/>
            <person name="Wang X."/>
            <person name="Sun T."/>
            <person name="Guo L."/>
            <person name="Liang H."/>
            <person name="Lu P."/>
            <person name="Wu Y."/>
            <person name="Zhang Z."/>
            <person name="Ro D.K."/>
            <person name="Shang Y."/>
            <person name="Huang S."/>
            <person name="Yan J."/>
        </authorList>
    </citation>
    <scope>NUCLEOTIDE SEQUENCE [LARGE SCALE GENOMIC DNA]</scope>
    <source>
        <strain evidence="3">Ta-2019</strain>
    </source>
</reference>
<evidence type="ECO:0000313" key="3">
    <source>
        <dbReference type="EMBL" id="KAH9289268.1"/>
    </source>
</evidence>
<sequence length="185" mass="20661">WGRRGRRSQRSPSPPNRTLSTPPPGRPFLASTRVLRPIIMAHLPPNPFVNFMGSSPLALNAQNQIPVAALKNIPYFTGENHTTPIDHIQDIANACAIHEINEMDVAVKLLASSFKGKALQWFGSLAARSITNWNQLCSALCSQFGERADNLSLSEQLTTIKRAPNEQMADFNFRFQRTWDRIPIA</sequence>
<evidence type="ECO:0000313" key="4">
    <source>
        <dbReference type="Proteomes" id="UP000824469"/>
    </source>
</evidence>
<gene>
    <name evidence="3" type="ORF">KI387_033385</name>
</gene>
<dbReference type="EMBL" id="JAHRHJ020003813">
    <property type="protein sequence ID" value="KAH9289268.1"/>
    <property type="molecule type" value="Genomic_DNA"/>
</dbReference>
<dbReference type="PANTHER" id="PTHR33223">
    <property type="entry name" value="CCHC-TYPE DOMAIN-CONTAINING PROTEIN"/>
    <property type="match status" value="1"/>
</dbReference>
<accession>A0AA38F4H7</accession>
<evidence type="ECO:0000256" key="1">
    <source>
        <dbReference type="SAM" id="MobiDB-lite"/>
    </source>
</evidence>
<feature type="non-terminal residue" evidence="3">
    <location>
        <position position="1"/>
    </location>
</feature>
<comment type="caution">
    <text evidence="3">The sequence shown here is derived from an EMBL/GenBank/DDBJ whole genome shotgun (WGS) entry which is preliminary data.</text>
</comment>
<feature type="region of interest" description="Disordered" evidence="1">
    <location>
        <begin position="1"/>
        <end position="26"/>
    </location>
</feature>
<organism evidence="3 4">
    <name type="scientific">Taxus chinensis</name>
    <name type="common">Chinese yew</name>
    <name type="synonym">Taxus wallichiana var. chinensis</name>
    <dbReference type="NCBI Taxonomy" id="29808"/>
    <lineage>
        <taxon>Eukaryota</taxon>
        <taxon>Viridiplantae</taxon>
        <taxon>Streptophyta</taxon>
        <taxon>Embryophyta</taxon>
        <taxon>Tracheophyta</taxon>
        <taxon>Spermatophyta</taxon>
        <taxon>Pinopsida</taxon>
        <taxon>Pinidae</taxon>
        <taxon>Conifers II</taxon>
        <taxon>Cupressales</taxon>
        <taxon>Taxaceae</taxon>
        <taxon>Taxus</taxon>
    </lineage>
</organism>
<proteinExistence type="predicted"/>
<name>A0AA38F4H7_TAXCH</name>
<dbReference type="InterPro" id="IPR005162">
    <property type="entry name" value="Retrotrans_gag_dom"/>
</dbReference>
<dbReference type="PANTHER" id="PTHR33223:SF11">
    <property type="entry name" value="ELEMENT PROTEIN, PUTATIVE-RELATED"/>
    <property type="match status" value="1"/>
</dbReference>
<evidence type="ECO:0000259" key="2">
    <source>
        <dbReference type="Pfam" id="PF03732"/>
    </source>
</evidence>
<protein>
    <recommendedName>
        <fullName evidence="2">Retrotransposon gag domain-containing protein</fullName>
    </recommendedName>
</protein>
<feature type="non-terminal residue" evidence="3">
    <location>
        <position position="185"/>
    </location>
</feature>
<feature type="domain" description="Retrotransposon gag" evidence="2">
    <location>
        <begin position="109"/>
        <end position="183"/>
    </location>
</feature>